<feature type="region of interest" description="Disordered" evidence="1">
    <location>
        <begin position="1"/>
        <end position="24"/>
    </location>
</feature>
<evidence type="ECO:0000313" key="2">
    <source>
        <dbReference type="EMBL" id="CAG7719243.1"/>
    </source>
</evidence>
<dbReference type="Proteomes" id="UP000708208">
    <property type="component" value="Unassembled WGS sequence"/>
</dbReference>
<comment type="caution">
    <text evidence="2">The sequence shown here is derived from an EMBL/GenBank/DDBJ whole genome shotgun (WGS) entry which is preliminary data.</text>
</comment>
<proteinExistence type="predicted"/>
<name>A0A8J2K409_9HEXA</name>
<dbReference type="AlphaFoldDB" id="A0A8J2K409"/>
<accession>A0A8J2K409</accession>
<evidence type="ECO:0000256" key="1">
    <source>
        <dbReference type="SAM" id="MobiDB-lite"/>
    </source>
</evidence>
<keyword evidence="3" id="KW-1185">Reference proteome</keyword>
<evidence type="ECO:0000313" key="3">
    <source>
        <dbReference type="Proteomes" id="UP000708208"/>
    </source>
</evidence>
<dbReference type="EMBL" id="CAJVCH010059857">
    <property type="protein sequence ID" value="CAG7719243.1"/>
    <property type="molecule type" value="Genomic_DNA"/>
</dbReference>
<protein>
    <submittedName>
        <fullName evidence="2">Uncharacterized protein</fullName>
    </submittedName>
</protein>
<feature type="non-terminal residue" evidence="2">
    <location>
        <position position="1"/>
    </location>
</feature>
<gene>
    <name evidence="2" type="ORF">AFUS01_LOCUS8577</name>
</gene>
<reference evidence="2" key="1">
    <citation type="submission" date="2021-06" db="EMBL/GenBank/DDBJ databases">
        <authorList>
            <person name="Hodson N. C."/>
            <person name="Mongue J. A."/>
            <person name="Jaron S. K."/>
        </authorList>
    </citation>
    <scope>NUCLEOTIDE SEQUENCE</scope>
</reference>
<sequence length="36" mass="4214">DSGLDRGYNHQRLGTSVKKERKQAENRRIIMKIDEA</sequence>
<organism evidence="2 3">
    <name type="scientific">Allacma fusca</name>
    <dbReference type="NCBI Taxonomy" id="39272"/>
    <lineage>
        <taxon>Eukaryota</taxon>
        <taxon>Metazoa</taxon>
        <taxon>Ecdysozoa</taxon>
        <taxon>Arthropoda</taxon>
        <taxon>Hexapoda</taxon>
        <taxon>Collembola</taxon>
        <taxon>Symphypleona</taxon>
        <taxon>Sminthuridae</taxon>
        <taxon>Allacma</taxon>
    </lineage>
</organism>